<evidence type="ECO:0000256" key="4">
    <source>
        <dbReference type="ARBA" id="ARBA00023015"/>
    </source>
</evidence>
<feature type="compositionally biased region" description="Basic and acidic residues" evidence="8">
    <location>
        <begin position="1"/>
        <end position="29"/>
    </location>
</feature>
<dbReference type="AlphaFoldDB" id="A0A4Z1PGL3"/>
<dbReference type="CDD" id="cd12148">
    <property type="entry name" value="fungal_TF_MHR"/>
    <property type="match status" value="1"/>
</dbReference>
<dbReference type="GO" id="GO:0000981">
    <property type="term" value="F:DNA-binding transcription factor activity, RNA polymerase II-specific"/>
    <property type="evidence" value="ECO:0007669"/>
    <property type="project" value="InterPro"/>
</dbReference>
<dbReference type="SMART" id="SM00066">
    <property type="entry name" value="GAL4"/>
    <property type="match status" value="1"/>
</dbReference>
<evidence type="ECO:0000256" key="3">
    <source>
        <dbReference type="ARBA" id="ARBA00022833"/>
    </source>
</evidence>
<dbReference type="InterPro" id="IPR007219">
    <property type="entry name" value="XnlR_reg_dom"/>
</dbReference>
<feature type="region of interest" description="Disordered" evidence="8">
    <location>
        <begin position="725"/>
        <end position="752"/>
    </location>
</feature>
<dbReference type="PANTHER" id="PTHR47540">
    <property type="entry name" value="THIAMINE REPRESSIBLE GENES REGULATORY PROTEIN THI5"/>
    <property type="match status" value="1"/>
</dbReference>
<feature type="compositionally biased region" description="Low complexity" evidence="8">
    <location>
        <begin position="916"/>
        <end position="931"/>
    </location>
</feature>
<dbReference type="Pfam" id="PF04082">
    <property type="entry name" value="Fungal_trans"/>
    <property type="match status" value="1"/>
</dbReference>
<dbReference type="GO" id="GO:0043565">
    <property type="term" value="F:sequence-specific DNA binding"/>
    <property type="evidence" value="ECO:0007669"/>
    <property type="project" value="TreeGrafter"/>
</dbReference>
<dbReference type="STRING" id="86259.A0A4Z1PGL3"/>
<accession>A0A4Z1PGL3</accession>
<dbReference type="Pfam" id="PF00172">
    <property type="entry name" value="Zn_clus"/>
    <property type="match status" value="1"/>
</dbReference>
<sequence length="1002" mass="110727">MDDAKPEETFLQDDYDHHDPNDTSPHDQNDSDLLSPADGAESSTKPLQKRRRVTRACDECRRKKIKCDGKQPCTHCTVYGYECTYDQPSNRRRNAAPHYIEALEKQLSRATAILRLVLPEADLNDPNLEAKLAQGMFRMPETPSTAPSKNGVYNNPQTPPDGGIDSHLESMVRSTGQLDLDEQGNLEYHGHSSGLSFVRRMREQLGDVMGPEGQGTPFVKSRPMSQVFDSPRSTHDSPVDASLVGPELPPKDVARLLCDNAILDAASILRVVHYPTFIKQFDSIFDKPPESYTNDDNVFLPLLYATMALGTLFSKDDDGELDRKGYENAITEGFKYFRLARQLMDIADCRDLRQVQAVVFMIMFLQSSAKLSTCYAYIGVALRSALRMGLHRSFTDSFDPIESDTRKRVFWVIQRMDTFVGALLGLPHSLSAEDIDQELPAEVDDEYITENGILPMPEGQVSFMAAANAHTKLVQVLDKIVHYVYPLKGSGSKTPGRGAKSYSVSYAKILEIEKDLKDWQDELPMALKPGGEATGMIMRVQHLLRMGYAHAQMMLYRPFLHYVSHTCKSRVVDKRSYACAAACVSVSRNIIHIAVEMKKRGLLIGAYWFTMYTTFFAILSLVFYALENPENEASQDVLKVAKEGKETLESLTKRSMAADRCSATLSALFKQLPERISRSRQGSMAARKRKTEPSPQDLYSNSAHGENHTKKDMMLGAALEATPKRANTFSNGSPGMDKAQAYPTTGHSFQGLDTMYPQSRNASFYDPTQSMPVDTESTQSLSSGVSARQESFPASPSTFVEQNFPLADLSAMMFPSADPFAYPNQTAPPAQTYDNLLKNLGDDPSFPFPATLDELRMQRNAGSNTFVPPSSTFMFNNGNGMDGQSNDNDVQLFGPMPAYMMQGGAAPRSNGNPSFGQMQQQYQGGQSQPQQYGNPAANVNLDELLGSEEWAGNGLSSMASVLGPQGPFVPKTTNGQAVMAGQDGVSFESMNPGRLGWDMGYG</sequence>
<keyword evidence="2" id="KW-0479">Metal-binding</keyword>
<evidence type="ECO:0000313" key="11">
    <source>
        <dbReference type="EMBL" id="TID24451.1"/>
    </source>
</evidence>
<keyword evidence="4" id="KW-0805">Transcription regulation</keyword>
<dbReference type="Proteomes" id="UP000298493">
    <property type="component" value="Unassembled WGS sequence"/>
</dbReference>
<protein>
    <recommendedName>
        <fullName evidence="10">Zn(2)-C6 fungal-type domain-containing protein</fullName>
    </recommendedName>
</protein>
<feature type="transmembrane region" description="Helical" evidence="9">
    <location>
        <begin position="606"/>
        <end position="626"/>
    </location>
</feature>
<dbReference type="InterPro" id="IPR051711">
    <property type="entry name" value="Stress_Response_Reg"/>
</dbReference>
<keyword evidence="9" id="KW-0472">Membrane</keyword>
<dbReference type="CDD" id="cd00067">
    <property type="entry name" value="GAL4"/>
    <property type="match status" value="1"/>
</dbReference>
<feature type="region of interest" description="Disordered" evidence="8">
    <location>
        <begin position="903"/>
        <end position="931"/>
    </location>
</feature>
<dbReference type="InterPro" id="IPR001138">
    <property type="entry name" value="Zn2Cys6_DnaBD"/>
</dbReference>
<evidence type="ECO:0000256" key="6">
    <source>
        <dbReference type="ARBA" id="ARBA00023163"/>
    </source>
</evidence>
<evidence type="ECO:0000259" key="10">
    <source>
        <dbReference type="PROSITE" id="PS50048"/>
    </source>
</evidence>
<dbReference type="EMBL" id="SNSC02000005">
    <property type="protein sequence ID" value="TID24451.1"/>
    <property type="molecule type" value="Genomic_DNA"/>
</dbReference>
<evidence type="ECO:0000256" key="5">
    <source>
        <dbReference type="ARBA" id="ARBA00023125"/>
    </source>
</evidence>
<keyword evidence="5" id="KW-0238">DNA-binding</keyword>
<name>A0A4Z1PGL3_9PEZI</name>
<feature type="region of interest" description="Disordered" evidence="8">
    <location>
        <begin position="1"/>
        <end position="52"/>
    </location>
</feature>
<evidence type="ECO:0000256" key="1">
    <source>
        <dbReference type="ARBA" id="ARBA00004123"/>
    </source>
</evidence>
<feature type="region of interest" description="Disordered" evidence="8">
    <location>
        <begin position="677"/>
        <end position="707"/>
    </location>
</feature>
<dbReference type="Gene3D" id="4.10.240.10">
    <property type="entry name" value="Zn(2)-C6 fungal-type DNA-binding domain"/>
    <property type="match status" value="1"/>
</dbReference>
<reference evidence="11 12" key="1">
    <citation type="submission" date="2019-04" db="EMBL/GenBank/DDBJ databases">
        <title>High contiguity whole genome sequence and gene annotation resource for two Venturia nashicola isolates.</title>
        <authorList>
            <person name="Prokchorchik M."/>
            <person name="Won K."/>
            <person name="Lee Y."/>
            <person name="Choi E.D."/>
            <person name="Segonzac C."/>
            <person name="Sohn K.H."/>
        </authorList>
    </citation>
    <scope>NUCLEOTIDE SEQUENCE [LARGE SCALE GENOMIC DNA]</scope>
    <source>
        <strain evidence="11 12">PRI2</strain>
    </source>
</reference>
<feature type="region of interest" description="Disordered" evidence="8">
    <location>
        <begin position="210"/>
        <end position="245"/>
    </location>
</feature>
<dbReference type="GO" id="GO:0008270">
    <property type="term" value="F:zinc ion binding"/>
    <property type="evidence" value="ECO:0007669"/>
    <property type="project" value="InterPro"/>
</dbReference>
<comment type="caution">
    <text evidence="11">The sequence shown here is derived from an EMBL/GenBank/DDBJ whole genome shotgun (WGS) entry which is preliminary data.</text>
</comment>
<dbReference type="PROSITE" id="PS50048">
    <property type="entry name" value="ZN2_CY6_FUNGAL_2"/>
    <property type="match status" value="1"/>
</dbReference>
<feature type="domain" description="Zn(2)-C6 fungal-type" evidence="10">
    <location>
        <begin position="56"/>
        <end position="85"/>
    </location>
</feature>
<evidence type="ECO:0000256" key="9">
    <source>
        <dbReference type="SAM" id="Phobius"/>
    </source>
</evidence>
<gene>
    <name evidence="11" type="ORF">E6O75_ATG02816</name>
</gene>
<dbReference type="SMART" id="SM00906">
    <property type="entry name" value="Fungal_trans"/>
    <property type="match status" value="1"/>
</dbReference>
<dbReference type="GO" id="GO:0005634">
    <property type="term" value="C:nucleus"/>
    <property type="evidence" value="ECO:0007669"/>
    <property type="project" value="UniProtKB-SubCell"/>
</dbReference>
<keyword evidence="3" id="KW-0862">Zinc</keyword>
<evidence type="ECO:0000313" key="12">
    <source>
        <dbReference type="Proteomes" id="UP000298493"/>
    </source>
</evidence>
<keyword evidence="12" id="KW-1185">Reference proteome</keyword>
<keyword evidence="9" id="KW-0812">Transmembrane</keyword>
<keyword evidence="7" id="KW-0539">Nucleus</keyword>
<organism evidence="11 12">
    <name type="scientific">Venturia nashicola</name>
    <dbReference type="NCBI Taxonomy" id="86259"/>
    <lineage>
        <taxon>Eukaryota</taxon>
        <taxon>Fungi</taxon>
        <taxon>Dikarya</taxon>
        <taxon>Ascomycota</taxon>
        <taxon>Pezizomycotina</taxon>
        <taxon>Dothideomycetes</taxon>
        <taxon>Pleosporomycetidae</taxon>
        <taxon>Venturiales</taxon>
        <taxon>Venturiaceae</taxon>
        <taxon>Venturia</taxon>
    </lineage>
</organism>
<proteinExistence type="predicted"/>
<keyword evidence="6" id="KW-0804">Transcription</keyword>
<dbReference type="GO" id="GO:0006351">
    <property type="term" value="P:DNA-templated transcription"/>
    <property type="evidence" value="ECO:0007669"/>
    <property type="project" value="InterPro"/>
</dbReference>
<dbReference type="InterPro" id="IPR036864">
    <property type="entry name" value="Zn2-C6_fun-type_DNA-bd_sf"/>
</dbReference>
<evidence type="ECO:0000256" key="7">
    <source>
        <dbReference type="ARBA" id="ARBA00023242"/>
    </source>
</evidence>
<comment type="subcellular location">
    <subcellularLocation>
        <location evidence="1">Nucleus</location>
    </subcellularLocation>
</comment>
<keyword evidence="9" id="KW-1133">Transmembrane helix</keyword>
<dbReference type="SUPFAM" id="SSF57701">
    <property type="entry name" value="Zn2/Cys6 DNA-binding domain"/>
    <property type="match status" value="1"/>
</dbReference>
<dbReference type="PROSITE" id="PS00463">
    <property type="entry name" value="ZN2_CY6_FUNGAL_1"/>
    <property type="match status" value="1"/>
</dbReference>
<dbReference type="PANTHER" id="PTHR47540:SF1">
    <property type="entry name" value="ACTIVATOR OF STRESS GENES 1-RELATED"/>
    <property type="match status" value="1"/>
</dbReference>
<evidence type="ECO:0000256" key="8">
    <source>
        <dbReference type="SAM" id="MobiDB-lite"/>
    </source>
</evidence>
<feature type="compositionally biased region" description="Polar residues" evidence="8">
    <location>
        <begin position="693"/>
        <end position="704"/>
    </location>
</feature>
<dbReference type="GO" id="GO:0045944">
    <property type="term" value="P:positive regulation of transcription by RNA polymerase II"/>
    <property type="evidence" value="ECO:0007669"/>
    <property type="project" value="TreeGrafter"/>
</dbReference>
<evidence type="ECO:0000256" key="2">
    <source>
        <dbReference type="ARBA" id="ARBA00022723"/>
    </source>
</evidence>